<feature type="region of interest" description="Disordered" evidence="1">
    <location>
        <begin position="1"/>
        <end position="81"/>
    </location>
</feature>
<feature type="compositionally biased region" description="Low complexity" evidence="1">
    <location>
        <begin position="327"/>
        <end position="351"/>
    </location>
</feature>
<gene>
    <name evidence="2" type="ORF">SYNPS1DRAFT_31056</name>
</gene>
<evidence type="ECO:0000313" key="2">
    <source>
        <dbReference type="EMBL" id="RKP23233.1"/>
    </source>
</evidence>
<keyword evidence="3" id="KW-1185">Reference proteome</keyword>
<reference evidence="3" key="1">
    <citation type="journal article" date="2018" name="Nat. Microbiol.">
        <title>Leveraging single-cell genomics to expand the fungal tree of life.</title>
        <authorList>
            <person name="Ahrendt S.R."/>
            <person name="Quandt C.A."/>
            <person name="Ciobanu D."/>
            <person name="Clum A."/>
            <person name="Salamov A."/>
            <person name="Andreopoulos B."/>
            <person name="Cheng J.F."/>
            <person name="Woyke T."/>
            <person name="Pelin A."/>
            <person name="Henrissat B."/>
            <person name="Reynolds N.K."/>
            <person name="Benny G.L."/>
            <person name="Smith M.E."/>
            <person name="James T.Y."/>
            <person name="Grigoriev I.V."/>
        </authorList>
    </citation>
    <scope>NUCLEOTIDE SEQUENCE [LARGE SCALE GENOMIC DNA]</scope>
    <source>
        <strain evidence="3">Benny S71-1</strain>
    </source>
</reference>
<name>A0A4P9YTC5_9FUNG</name>
<feature type="region of interest" description="Disordered" evidence="1">
    <location>
        <begin position="299"/>
        <end position="401"/>
    </location>
</feature>
<dbReference type="Proteomes" id="UP000278143">
    <property type="component" value="Unassembled WGS sequence"/>
</dbReference>
<dbReference type="EMBL" id="KZ991194">
    <property type="protein sequence ID" value="RKP23233.1"/>
    <property type="molecule type" value="Genomic_DNA"/>
</dbReference>
<organism evidence="2 3">
    <name type="scientific">Syncephalis pseudoplumigaleata</name>
    <dbReference type="NCBI Taxonomy" id="1712513"/>
    <lineage>
        <taxon>Eukaryota</taxon>
        <taxon>Fungi</taxon>
        <taxon>Fungi incertae sedis</taxon>
        <taxon>Zoopagomycota</taxon>
        <taxon>Zoopagomycotina</taxon>
        <taxon>Zoopagomycetes</taxon>
        <taxon>Zoopagales</taxon>
        <taxon>Piptocephalidaceae</taxon>
        <taxon>Syncephalis</taxon>
    </lineage>
</organism>
<dbReference type="OrthoDB" id="5592450at2759"/>
<dbReference type="AlphaFoldDB" id="A0A4P9YTC5"/>
<accession>A0A4P9YTC5</accession>
<protein>
    <submittedName>
        <fullName evidence="2">Uncharacterized protein</fullName>
    </submittedName>
</protein>
<feature type="compositionally biased region" description="Polar residues" evidence="1">
    <location>
        <begin position="1"/>
        <end position="14"/>
    </location>
</feature>
<proteinExistence type="predicted"/>
<feature type="compositionally biased region" description="Low complexity" evidence="1">
    <location>
        <begin position="361"/>
        <end position="376"/>
    </location>
</feature>
<sequence length="484" mass="53377">MRAGHASSTSSLQLPSKLLFGTNAMHPTQTDTAKDDRSNNIDDGGEDPFRPAANWRRHSADDTRAACSHTLPPRTSADPIRRTYPAGASRLERMLPELFYVLAEQLFADPVALVRVSHLSRRMRDQLSEMIWRQACRFWDAHHLPKGWFSNWHDFFILFVCPTRFPKLQVLHVKGCATCHVACPVTGRFRNNDRGLVPEGWEKRNFLKLHLSETSRQRFDYSRNGNLLYCPECKHKQRLPDDQDERCTLCSSPTPSAYVQFRVVLSRDVMLRRQAEKARDRALASFGSAAAAAAWAVTTTTTTTTTTTSADTVPRKHASTATDHATARPPASSTTAVPSSATSSSASSSASLPDRYHVADDPATAAAAAAATTTPTKEASADATSTPSMPHRPPPVPFTLGTTARSSAAAYEDYDEGRPTFWAQIWNDTVRCAQGIRFHHGRPAFIDSQASLCGDCVHTLARLGYGRLEVAVRHEGTWALSSER</sequence>
<evidence type="ECO:0000313" key="3">
    <source>
        <dbReference type="Proteomes" id="UP000278143"/>
    </source>
</evidence>
<feature type="compositionally biased region" description="Low complexity" evidence="1">
    <location>
        <begin position="299"/>
        <end position="312"/>
    </location>
</feature>
<evidence type="ECO:0000256" key="1">
    <source>
        <dbReference type="SAM" id="MobiDB-lite"/>
    </source>
</evidence>